<dbReference type="AlphaFoldDB" id="A0A6N9HJS2"/>
<feature type="transmembrane region" description="Helical" evidence="1">
    <location>
        <begin position="7"/>
        <end position="30"/>
    </location>
</feature>
<dbReference type="InterPro" id="IPR045584">
    <property type="entry name" value="Pilin-like"/>
</dbReference>
<keyword evidence="1" id="KW-0472">Membrane</keyword>
<protein>
    <submittedName>
        <fullName evidence="2">Prepilin-type N-terminal cleavage/methylation domain-containing protein</fullName>
    </submittedName>
</protein>
<sequence length="271" mass="28620">MRREDGFTLIEMIVVMVLVGVLVGIVAVFMRAPVQAYVDSAARADLSDAADLAVRRVAREVRRALPNSVRVNPAGTSVEFFPTKSGGRYLAEEDNEGAGYLDFADSAKRSFTVVGQMPSPAIVAGTDSIVVYNLGPGIDRADAYAGDNIALVSAVAGNTVTLASNPFASAGGSGTVLSSPARRFQVVTGPVSFVCDLANRQLLRQWNYVAPSASPSTAVLATNVTACRFTYEANIANTRSGLLGINLTLARADAPMETVQLFHQIHVDNPI</sequence>
<organism evidence="2 3">
    <name type="scientific">Pseudoduganella guangdongensis</name>
    <dbReference type="NCBI Taxonomy" id="2692179"/>
    <lineage>
        <taxon>Bacteria</taxon>
        <taxon>Pseudomonadati</taxon>
        <taxon>Pseudomonadota</taxon>
        <taxon>Betaproteobacteria</taxon>
        <taxon>Burkholderiales</taxon>
        <taxon>Oxalobacteraceae</taxon>
        <taxon>Telluria group</taxon>
        <taxon>Pseudoduganella</taxon>
    </lineage>
</organism>
<comment type="caution">
    <text evidence="2">The sequence shown here is derived from an EMBL/GenBank/DDBJ whole genome shotgun (WGS) entry which is preliminary data.</text>
</comment>
<dbReference type="SUPFAM" id="SSF54523">
    <property type="entry name" value="Pili subunits"/>
    <property type="match status" value="1"/>
</dbReference>
<evidence type="ECO:0000256" key="1">
    <source>
        <dbReference type="SAM" id="Phobius"/>
    </source>
</evidence>
<keyword evidence="1" id="KW-0812">Transmembrane</keyword>
<dbReference type="RefSeq" id="WP_161026784.1">
    <property type="nucleotide sequence ID" value="NZ_WWCJ01000011.1"/>
</dbReference>
<dbReference type="Proteomes" id="UP000448575">
    <property type="component" value="Unassembled WGS sequence"/>
</dbReference>
<gene>
    <name evidence="2" type="ORF">GTP41_17155</name>
</gene>
<accession>A0A6N9HJS2</accession>
<keyword evidence="3" id="KW-1185">Reference proteome</keyword>
<name>A0A6N9HJS2_9BURK</name>
<dbReference type="EMBL" id="WWCJ01000011">
    <property type="protein sequence ID" value="MYN03824.1"/>
    <property type="molecule type" value="Genomic_DNA"/>
</dbReference>
<proteinExistence type="predicted"/>
<dbReference type="InterPro" id="IPR012902">
    <property type="entry name" value="N_methyl_site"/>
</dbReference>
<evidence type="ECO:0000313" key="2">
    <source>
        <dbReference type="EMBL" id="MYN03824.1"/>
    </source>
</evidence>
<dbReference type="Pfam" id="PF07963">
    <property type="entry name" value="N_methyl"/>
    <property type="match status" value="1"/>
</dbReference>
<keyword evidence="1" id="KW-1133">Transmembrane helix</keyword>
<dbReference type="NCBIfam" id="TIGR02532">
    <property type="entry name" value="IV_pilin_GFxxxE"/>
    <property type="match status" value="1"/>
</dbReference>
<reference evidence="2 3" key="1">
    <citation type="submission" date="2019-12" db="EMBL/GenBank/DDBJ databases">
        <title>Novel species isolated from a subtropical stream in China.</title>
        <authorList>
            <person name="Lu H."/>
        </authorList>
    </citation>
    <scope>NUCLEOTIDE SEQUENCE [LARGE SCALE GENOMIC DNA]</scope>
    <source>
        <strain evidence="2 3">DS3</strain>
    </source>
</reference>
<dbReference type="Gene3D" id="3.30.700.10">
    <property type="entry name" value="Glycoprotein, Type 4 Pilin"/>
    <property type="match status" value="1"/>
</dbReference>
<evidence type="ECO:0000313" key="3">
    <source>
        <dbReference type="Proteomes" id="UP000448575"/>
    </source>
</evidence>